<proteinExistence type="predicted"/>
<dbReference type="CDD" id="cd19941">
    <property type="entry name" value="TIL"/>
    <property type="match status" value="1"/>
</dbReference>
<evidence type="ECO:0000313" key="11">
    <source>
        <dbReference type="EMBL" id="NXX93880.1"/>
    </source>
</evidence>
<protein>
    <recommendedName>
        <fullName evidence="8">Zonadhesin</fullName>
    </recommendedName>
</protein>
<dbReference type="AlphaFoldDB" id="A0A852LZS0"/>
<evidence type="ECO:0000256" key="4">
    <source>
        <dbReference type="ARBA" id="ARBA00023157"/>
    </source>
</evidence>
<keyword evidence="2" id="KW-0472">Membrane</keyword>
<evidence type="ECO:0000313" key="12">
    <source>
        <dbReference type="Proteomes" id="UP000632886"/>
    </source>
</evidence>
<sequence length="674" mass="74454">MCGNFNNRREDDYMMPNGLQAADTNELGQSWQVPGDDASCGVPVPSPPCSAEEEQLYQSDQFCGRLTARPGSFEKCHGVINPQSYFETCSYDLCALSGGQEFLCAALEAYADACQAAGVTLPPWRNATFCPLACTLNSHYNPCTSACPATCVDPFASTNCSKPCVEGCECDDGFVISGGQCVSMSNCGCIQNGKYYEKGETFWQTDCAGHCKCDDNGTVVCNSDTCEVSEVCKLQNGLLGCYPLNPSTCHIFGDPHYITFDGRLYHFQGDCNYTVVETCTNSSEKFSVTTRNEHRGSPHWTALNSVAVTLKNLHIVLMKNRDTYVNGVQVYLPVNLNHEARVDIKGHHVVIDTSLGIQVRFDGDQEIFILADESLKGQLCGLCGTFNDNQLDDFLKPDKVIEQDPNKFGDSWIVKDNGTCNPVTVAPPTCDTAKEKEYEELCKIILKNSGPFQVCHWHIPPQLYFESCVYDLCATEGNLDQFCKILESYASSCELGGVNVGEWRKDTVCGATTACNMSCTFDVDFCEWEQATNDNFDWIRHKGPTPTPNTGPSHDHTTGEGYYIYLQGNKHEPSEVARLISPICSSEGPHCFRFWYHMYGRAETMALRVYVVHNETSTLEWKTAGNKGDTWNFGEITVQSTGNMQIVLEGMRGEDFQSDIALDDLSIVVGFCTG</sequence>
<dbReference type="PROSITE" id="PS50060">
    <property type="entry name" value="MAM_2"/>
    <property type="match status" value="1"/>
</dbReference>
<evidence type="ECO:0000256" key="1">
    <source>
        <dbReference type="ARBA" id="ARBA00004251"/>
    </source>
</evidence>
<feature type="domain" description="VWFD" evidence="10">
    <location>
        <begin position="1"/>
        <end position="41"/>
    </location>
</feature>
<feature type="non-terminal residue" evidence="11">
    <location>
        <position position="1"/>
    </location>
</feature>
<comment type="function">
    <text evidence="6">Binds in a species-specific manner to the zona pellucida of the egg. May be involved in gamete recognition and/or signaling.</text>
</comment>
<dbReference type="InterPro" id="IPR025615">
    <property type="entry name" value="TILa_dom"/>
</dbReference>
<dbReference type="InterPro" id="IPR036084">
    <property type="entry name" value="Ser_inhib-like_sf"/>
</dbReference>
<name>A0A852LZS0_9AVES</name>
<dbReference type="SMART" id="SM00216">
    <property type="entry name" value="VWD"/>
    <property type="match status" value="1"/>
</dbReference>
<dbReference type="GO" id="GO:0005886">
    <property type="term" value="C:plasma membrane"/>
    <property type="evidence" value="ECO:0007669"/>
    <property type="project" value="UniProtKB-SubCell"/>
</dbReference>
<dbReference type="GO" id="GO:0005615">
    <property type="term" value="C:extracellular space"/>
    <property type="evidence" value="ECO:0007669"/>
    <property type="project" value="TreeGrafter"/>
</dbReference>
<dbReference type="PRINTS" id="PR00020">
    <property type="entry name" value="MAMDOMAIN"/>
</dbReference>
<dbReference type="FunFam" id="2.10.25.10:FF:000055">
    <property type="entry name" value="alpha-tectorin isoform X1"/>
    <property type="match status" value="1"/>
</dbReference>
<dbReference type="SMART" id="SM00137">
    <property type="entry name" value="MAM"/>
    <property type="match status" value="1"/>
</dbReference>
<dbReference type="Pfam" id="PF12714">
    <property type="entry name" value="TILa"/>
    <property type="match status" value="1"/>
</dbReference>
<dbReference type="SUPFAM" id="SSF57567">
    <property type="entry name" value="Serine protease inhibitors"/>
    <property type="match status" value="1"/>
</dbReference>
<feature type="domain" description="MAM" evidence="9">
    <location>
        <begin position="517"/>
        <end position="674"/>
    </location>
</feature>
<evidence type="ECO:0000256" key="5">
    <source>
        <dbReference type="ARBA" id="ARBA00023180"/>
    </source>
</evidence>
<dbReference type="EMBL" id="WBNK01000515">
    <property type="protein sequence ID" value="NXX93880.1"/>
    <property type="molecule type" value="Genomic_DNA"/>
</dbReference>
<comment type="subcellular location">
    <subcellularLocation>
        <location evidence="1">Cell membrane</location>
        <topology evidence="1">Single-pass type I membrane protein</topology>
    </subcellularLocation>
</comment>
<feature type="domain" description="VWFD" evidence="10">
    <location>
        <begin position="247"/>
        <end position="421"/>
    </location>
</feature>
<dbReference type="Pfam" id="PF00629">
    <property type="entry name" value="MAM"/>
    <property type="match status" value="1"/>
</dbReference>
<dbReference type="Pfam" id="PF01826">
    <property type="entry name" value="TIL"/>
    <property type="match status" value="1"/>
</dbReference>
<keyword evidence="3" id="KW-0677">Repeat</keyword>
<evidence type="ECO:0000259" key="10">
    <source>
        <dbReference type="PROSITE" id="PS51233"/>
    </source>
</evidence>
<feature type="non-terminal residue" evidence="11">
    <location>
        <position position="674"/>
    </location>
</feature>
<dbReference type="Gene3D" id="2.60.120.200">
    <property type="match status" value="1"/>
</dbReference>
<dbReference type="InterPro" id="IPR002919">
    <property type="entry name" value="TIL_dom"/>
</dbReference>
<dbReference type="Pfam" id="PF00094">
    <property type="entry name" value="VWD"/>
    <property type="match status" value="1"/>
</dbReference>
<evidence type="ECO:0000256" key="2">
    <source>
        <dbReference type="ARBA" id="ARBA00022475"/>
    </source>
</evidence>
<evidence type="ECO:0000259" key="9">
    <source>
        <dbReference type="PROSITE" id="PS50060"/>
    </source>
</evidence>
<accession>A0A852LZS0</accession>
<dbReference type="InterPro" id="IPR001846">
    <property type="entry name" value="VWF_type-D"/>
</dbReference>
<comment type="subunit">
    <text evidence="7">Probably forms covalent oligomers.</text>
</comment>
<evidence type="ECO:0000256" key="3">
    <source>
        <dbReference type="ARBA" id="ARBA00022737"/>
    </source>
</evidence>
<dbReference type="Proteomes" id="UP000632886">
    <property type="component" value="Unassembled WGS sequence"/>
</dbReference>
<evidence type="ECO:0000256" key="8">
    <source>
        <dbReference type="ARBA" id="ARBA00067986"/>
    </source>
</evidence>
<dbReference type="InterPro" id="IPR000998">
    <property type="entry name" value="MAM_dom"/>
</dbReference>
<gene>
    <name evidence="11" type="primary">Zan_0</name>
    <name evidence="11" type="ORF">CENBEN_R03885</name>
</gene>
<dbReference type="InterPro" id="IPR013320">
    <property type="entry name" value="ConA-like_dom_sf"/>
</dbReference>
<reference evidence="11 12" key="1">
    <citation type="submission" date="2020-02" db="EMBL/GenBank/DDBJ databases">
        <title>Bird 10,000 Genomes (B10K) Project - Family phase.</title>
        <authorList>
            <person name="Zhang G."/>
        </authorList>
    </citation>
    <scope>NUCLEOTIDE SEQUENCE [LARGE SCALE GENOMIC DNA]</scope>
    <source>
        <strain evidence="11">B10K-DU-017-21</strain>
    </source>
</reference>
<keyword evidence="2" id="KW-1003">Cell membrane</keyword>
<dbReference type="PANTHER" id="PTHR11339:SF374">
    <property type="entry name" value="ZONADHESIN"/>
    <property type="match status" value="1"/>
</dbReference>
<dbReference type="FunFam" id="2.60.120.200:FF:000128">
    <property type="entry name" value="enteropeptidase isoform X2"/>
    <property type="match status" value="1"/>
</dbReference>
<dbReference type="CDD" id="cd06263">
    <property type="entry name" value="MAM"/>
    <property type="match status" value="1"/>
</dbReference>
<dbReference type="PROSITE" id="PS51233">
    <property type="entry name" value="VWFD"/>
    <property type="match status" value="2"/>
</dbReference>
<dbReference type="SUPFAM" id="SSF49899">
    <property type="entry name" value="Concanavalin A-like lectins/glucanases"/>
    <property type="match status" value="1"/>
</dbReference>
<dbReference type="PANTHER" id="PTHR11339">
    <property type="entry name" value="EXTRACELLULAR MATRIX GLYCOPROTEIN RELATED"/>
    <property type="match status" value="1"/>
</dbReference>
<evidence type="ECO:0000256" key="6">
    <source>
        <dbReference type="ARBA" id="ARBA00057483"/>
    </source>
</evidence>
<comment type="caution">
    <text evidence="11">The sequence shown here is derived from an EMBL/GenBank/DDBJ whole genome shotgun (WGS) entry which is preliminary data.</text>
</comment>
<keyword evidence="5" id="KW-0325">Glycoprotein</keyword>
<evidence type="ECO:0000256" key="7">
    <source>
        <dbReference type="ARBA" id="ARBA00065625"/>
    </source>
</evidence>
<keyword evidence="12" id="KW-1185">Reference proteome</keyword>
<dbReference type="GO" id="GO:0031012">
    <property type="term" value="C:extracellular matrix"/>
    <property type="evidence" value="ECO:0007669"/>
    <property type="project" value="TreeGrafter"/>
</dbReference>
<keyword evidence="4" id="KW-1015">Disulfide bond</keyword>
<organism evidence="11 12">
    <name type="scientific">Centropus bengalensis</name>
    <name type="common">lesser coucal</name>
    <dbReference type="NCBI Taxonomy" id="1463675"/>
    <lineage>
        <taxon>Eukaryota</taxon>
        <taxon>Metazoa</taxon>
        <taxon>Chordata</taxon>
        <taxon>Craniata</taxon>
        <taxon>Vertebrata</taxon>
        <taxon>Euteleostomi</taxon>
        <taxon>Archelosauria</taxon>
        <taxon>Archosauria</taxon>
        <taxon>Dinosauria</taxon>
        <taxon>Saurischia</taxon>
        <taxon>Theropoda</taxon>
        <taxon>Coelurosauria</taxon>
        <taxon>Aves</taxon>
        <taxon>Neognathae</taxon>
        <taxon>Neoaves</taxon>
        <taxon>Otidimorphae</taxon>
        <taxon>Cuculiformes</taxon>
        <taxon>Centropidae</taxon>
        <taxon>Centropus</taxon>
    </lineage>
</organism>
<dbReference type="InterPro" id="IPR050780">
    <property type="entry name" value="Mucin_vWF_Thrombospondin_sf"/>
</dbReference>
<dbReference type="SMART" id="SM00832">
    <property type="entry name" value="C8"/>
    <property type="match status" value="2"/>
</dbReference>
<dbReference type="Gene3D" id="2.10.25.10">
    <property type="entry name" value="Laminin"/>
    <property type="match status" value="1"/>
</dbReference>
<dbReference type="InterPro" id="IPR014853">
    <property type="entry name" value="VWF/SSPO/ZAN-like_Cys-rich_dom"/>
</dbReference>
<dbReference type="Pfam" id="PF08742">
    <property type="entry name" value="C8"/>
    <property type="match status" value="2"/>
</dbReference>